<organism evidence="2 3">
    <name type="scientific">Brevifollis gellanilyticus</name>
    <dbReference type="NCBI Taxonomy" id="748831"/>
    <lineage>
        <taxon>Bacteria</taxon>
        <taxon>Pseudomonadati</taxon>
        <taxon>Verrucomicrobiota</taxon>
        <taxon>Verrucomicrobiia</taxon>
        <taxon>Verrucomicrobiales</taxon>
        <taxon>Verrucomicrobiaceae</taxon>
    </lineage>
</organism>
<dbReference type="Pfam" id="PF00753">
    <property type="entry name" value="Lactamase_B"/>
    <property type="match status" value="1"/>
</dbReference>
<dbReference type="InterPro" id="IPR050855">
    <property type="entry name" value="NDM-1-like"/>
</dbReference>
<evidence type="ECO:0000313" key="2">
    <source>
        <dbReference type="EMBL" id="GEP46104.1"/>
    </source>
</evidence>
<dbReference type="PANTHER" id="PTHR42951:SF17">
    <property type="entry name" value="METALLO-BETA-LACTAMASE DOMAIN-CONTAINING PROTEIN"/>
    <property type="match status" value="1"/>
</dbReference>
<dbReference type="PANTHER" id="PTHR42951">
    <property type="entry name" value="METALLO-BETA-LACTAMASE DOMAIN-CONTAINING"/>
    <property type="match status" value="1"/>
</dbReference>
<dbReference type="Gene3D" id="3.60.15.10">
    <property type="entry name" value="Ribonuclease Z/Hydroxyacylglutathione hydrolase-like"/>
    <property type="match status" value="1"/>
</dbReference>
<evidence type="ECO:0000313" key="3">
    <source>
        <dbReference type="Proteomes" id="UP000321577"/>
    </source>
</evidence>
<dbReference type="SUPFAM" id="SSF56281">
    <property type="entry name" value="Metallo-hydrolase/oxidoreductase"/>
    <property type="match status" value="1"/>
</dbReference>
<dbReference type="InterPro" id="IPR001279">
    <property type="entry name" value="Metallo-B-lactamas"/>
</dbReference>
<dbReference type="AlphaFoldDB" id="A0A512MHA7"/>
<dbReference type="CDD" id="cd07721">
    <property type="entry name" value="yflN-like_MBL-fold"/>
    <property type="match status" value="1"/>
</dbReference>
<name>A0A512MHA7_9BACT</name>
<dbReference type="EMBL" id="BKAG01000071">
    <property type="protein sequence ID" value="GEP46104.1"/>
    <property type="molecule type" value="Genomic_DNA"/>
</dbReference>
<keyword evidence="3" id="KW-1185">Reference proteome</keyword>
<feature type="domain" description="Metallo-beta-lactamase" evidence="1">
    <location>
        <begin position="13"/>
        <end position="206"/>
    </location>
</feature>
<comment type="caution">
    <text evidence="2">The sequence shown here is derived from an EMBL/GenBank/DDBJ whole genome shotgun (WGS) entry which is preliminary data.</text>
</comment>
<protein>
    <recommendedName>
        <fullName evidence="1">Metallo-beta-lactamase domain-containing protein</fullName>
    </recommendedName>
</protein>
<dbReference type="Proteomes" id="UP000321577">
    <property type="component" value="Unassembled WGS sequence"/>
</dbReference>
<proteinExistence type="predicted"/>
<dbReference type="SMART" id="SM00849">
    <property type="entry name" value="Lactamase_B"/>
    <property type="match status" value="1"/>
</dbReference>
<gene>
    <name evidence="2" type="ORF">BGE01nite_53950</name>
</gene>
<evidence type="ECO:0000259" key="1">
    <source>
        <dbReference type="SMART" id="SM00849"/>
    </source>
</evidence>
<dbReference type="InterPro" id="IPR036866">
    <property type="entry name" value="RibonucZ/Hydroxyglut_hydro"/>
</dbReference>
<reference evidence="2 3" key="1">
    <citation type="submission" date="2019-07" db="EMBL/GenBank/DDBJ databases">
        <title>Whole genome shotgun sequence of Brevifollis gellanilyticus NBRC 108608.</title>
        <authorList>
            <person name="Hosoyama A."/>
            <person name="Uohara A."/>
            <person name="Ohji S."/>
            <person name="Ichikawa N."/>
        </authorList>
    </citation>
    <scope>NUCLEOTIDE SEQUENCE [LARGE SCALE GENOMIC DNA]</scope>
    <source>
        <strain evidence="2 3">NBRC 108608</strain>
    </source>
</reference>
<accession>A0A512MHA7</accession>
<dbReference type="RefSeq" id="WP_146855667.1">
    <property type="nucleotide sequence ID" value="NZ_BKAG01000071.1"/>
</dbReference>
<sequence length="228" mass="25237">MMRDDLLQVRAPGINFYVLRDSKGLYVMDGGFIGGRGLLRRALRERGWDKDRILGIIVTHGHLDHILNVASLAEESGAWIAAPRLDMAHYEGRASYRGAARVTGCLEAVGRSLLGFRPFTPTRLLDDGDTLDIWHGLAVIHLPGHTAGHSGFYCASLKLLFCADLFASYGRWSHFPPAILNMDSQLVRRSAAKALKLDLSGVLPNHADTASPEVHLERLKQLLRSPMY</sequence>
<dbReference type="OrthoDB" id="9802248at2"/>